<dbReference type="GO" id="GO:0032259">
    <property type="term" value="P:methylation"/>
    <property type="evidence" value="ECO:0007669"/>
    <property type="project" value="UniProtKB-KW"/>
</dbReference>
<evidence type="ECO:0008006" key="6">
    <source>
        <dbReference type="Google" id="ProtNLM"/>
    </source>
</evidence>
<dbReference type="AlphaFoldDB" id="A0A100XZU2"/>
<dbReference type="GO" id="GO:0008173">
    <property type="term" value="F:RNA methyltransferase activity"/>
    <property type="evidence" value="ECO:0007669"/>
    <property type="project" value="InterPro"/>
</dbReference>
<evidence type="ECO:0000256" key="3">
    <source>
        <dbReference type="ARBA" id="ARBA00022691"/>
    </source>
</evidence>
<evidence type="ECO:0000256" key="1">
    <source>
        <dbReference type="ARBA" id="ARBA00022603"/>
    </source>
</evidence>
<evidence type="ECO:0000313" key="5">
    <source>
        <dbReference type="Proteomes" id="UP000053462"/>
    </source>
</evidence>
<dbReference type="EMBL" id="LLYW01000002">
    <property type="protein sequence ID" value="KUH34775.1"/>
    <property type="molecule type" value="Genomic_DNA"/>
</dbReference>
<sequence>MATPKHAYPGRDKSDQQRRLGVLEANGKTAYVPFAYPGDVVNVVPAKRRFGRRIVTDFELLESSPLRQTPRCPYFGKCGGCLWQGMKYRDQLKLTHRGRG</sequence>
<keyword evidence="5" id="KW-1185">Reference proteome</keyword>
<dbReference type="STRING" id="227598.APY94_00975"/>
<comment type="caution">
    <text evidence="4">The sequence shown here is derived from an EMBL/GenBank/DDBJ whole genome shotgun (WGS) entry which is preliminary data.</text>
</comment>
<gene>
    <name evidence="4" type="ORF">APY94_00975</name>
</gene>
<keyword evidence="2" id="KW-0808">Transferase</keyword>
<protein>
    <recommendedName>
        <fullName evidence="6">TRAM domain-containing protein</fullName>
    </recommendedName>
</protein>
<keyword evidence="1" id="KW-0489">Methyltransferase</keyword>
<dbReference type="SUPFAM" id="SSF53335">
    <property type="entry name" value="S-adenosyl-L-methionine-dependent methyltransferases"/>
    <property type="match status" value="1"/>
</dbReference>
<dbReference type="Gene3D" id="3.40.50.150">
    <property type="entry name" value="Vaccinia Virus protein VP39"/>
    <property type="match status" value="1"/>
</dbReference>
<dbReference type="InterPro" id="IPR029063">
    <property type="entry name" value="SAM-dependent_MTases_sf"/>
</dbReference>
<organism evidence="4 5">
    <name type="scientific">Thermococcus celericrescens</name>
    <dbReference type="NCBI Taxonomy" id="227598"/>
    <lineage>
        <taxon>Archaea</taxon>
        <taxon>Methanobacteriati</taxon>
        <taxon>Methanobacteriota</taxon>
        <taxon>Thermococci</taxon>
        <taxon>Thermococcales</taxon>
        <taxon>Thermococcaceae</taxon>
        <taxon>Thermococcus</taxon>
    </lineage>
</organism>
<evidence type="ECO:0000313" key="4">
    <source>
        <dbReference type="EMBL" id="KUH34775.1"/>
    </source>
</evidence>
<dbReference type="Proteomes" id="UP000053462">
    <property type="component" value="Unassembled WGS sequence"/>
</dbReference>
<dbReference type="GO" id="GO:0006396">
    <property type="term" value="P:RNA processing"/>
    <property type="evidence" value="ECO:0007669"/>
    <property type="project" value="InterPro"/>
</dbReference>
<dbReference type="PANTHER" id="PTHR11061">
    <property type="entry name" value="RNA M5U METHYLTRANSFERASE"/>
    <property type="match status" value="1"/>
</dbReference>
<dbReference type="Gene3D" id="2.40.50.140">
    <property type="entry name" value="Nucleic acid-binding proteins"/>
    <property type="match status" value="1"/>
</dbReference>
<name>A0A100XZU2_9EURY</name>
<reference evidence="4 5" key="1">
    <citation type="submission" date="2015-10" db="EMBL/GenBank/DDBJ databases">
        <title>Draft genome sequence of Thermococcus celericrescens strain DSM 17994.</title>
        <authorList>
            <person name="Hong S.-J."/>
            <person name="Park C.-E."/>
            <person name="Shin J.-H."/>
        </authorList>
    </citation>
    <scope>NUCLEOTIDE SEQUENCE [LARGE SCALE GENOMIC DNA]</scope>
    <source>
        <strain evidence="4 5">DSM 17994</strain>
    </source>
</reference>
<dbReference type="InterPro" id="IPR010280">
    <property type="entry name" value="U5_MeTrfase_fam"/>
</dbReference>
<keyword evidence="3" id="KW-0949">S-adenosyl-L-methionine</keyword>
<dbReference type="PANTHER" id="PTHR11061:SF30">
    <property type="entry name" value="TRNA (URACIL(54)-C(5))-METHYLTRANSFERASE"/>
    <property type="match status" value="1"/>
</dbReference>
<accession>A0A100XZU2</accession>
<evidence type="ECO:0000256" key="2">
    <source>
        <dbReference type="ARBA" id="ARBA00022679"/>
    </source>
</evidence>
<dbReference type="InterPro" id="IPR012340">
    <property type="entry name" value="NA-bd_OB-fold"/>
</dbReference>
<proteinExistence type="predicted"/>